<dbReference type="CDD" id="cd13124">
    <property type="entry name" value="MATE_SpoVB_like"/>
    <property type="match status" value="1"/>
</dbReference>
<reference evidence="7 8" key="1">
    <citation type="submission" date="2016-10" db="EMBL/GenBank/DDBJ databases">
        <authorList>
            <person name="de Groot N.N."/>
        </authorList>
    </citation>
    <scope>NUCLEOTIDE SEQUENCE [LARGE SCALE GENOMIC DNA]</scope>
    <source>
        <strain evidence="7 8">DSM 20475</strain>
    </source>
</reference>
<feature type="transmembrane region" description="Helical" evidence="6">
    <location>
        <begin position="481"/>
        <end position="503"/>
    </location>
</feature>
<dbReference type="PIRSF" id="PIRSF038958">
    <property type="entry name" value="PG_synth_SpoVB"/>
    <property type="match status" value="1"/>
</dbReference>
<accession>A0A1G6SAF3</accession>
<evidence type="ECO:0000256" key="2">
    <source>
        <dbReference type="ARBA" id="ARBA00022475"/>
    </source>
</evidence>
<dbReference type="Pfam" id="PF01943">
    <property type="entry name" value="Polysacc_synt"/>
    <property type="match status" value="1"/>
</dbReference>
<feature type="transmembrane region" description="Helical" evidence="6">
    <location>
        <begin position="288"/>
        <end position="308"/>
    </location>
</feature>
<keyword evidence="3 6" id="KW-0812">Transmembrane</keyword>
<feature type="transmembrane region" description="Helical" evidence="6">
    <location>
        <begin position="392"/>
        <end position="413"/>
    </location>
</feature>
<feature type="transmembrane region" description="Helical" evidence="6">
    <location>
        <begin position="87"/>
        <end position="110"/>
    </location>
</feature>
<organism evidence="7 8">
    <name type="scientific">Peptococcus niger</name>
    <dbReference type="NCBI Taxonomy" id="2741"/>
    <lineage>
        <taxon>Bacteria</taxon>
        <taxon>Bacillati</taxon>
        <taxon>Bacillota</taxon>
        <taxon>Clostridia</taxon>
        <taxon>Eubacteriales</taxon>
        <taxon>Peptococcaceae</taxon>
        <taxon>Peptococcus</taxon>
    </lineage>
</organism>
<protein>
    <submittedName>
        <fullName evidence="7">Stage V sporulation protein B</fullName>
    </submittedName>
</protein>
<dbReference type="InterPro" id="IPR024923">
    <property type="entry name" value="PG_synth_SpoVB"/>
</dbReference>
<proteinExistence type="predicted"/>
<dbReference type="GO" id="GO:0005886">
    <property type="term" value="C:plasma membrane"/>
    <property type="evidence" value="ECO:0007669"/>
    <property type="project" value="UniProtKB-SubCell"/>
</dbReference>
<keyword evidence="2" id="KW-1003">Cell membrane</keyword>
<evidence type="ECO:0000313" key="7">
    <source>
        <dbReference type="EMBL" id="SDD13097.1"/>
    </source>
</evidence>
<gene>
    <name evidence="7" type="ORF">SAMN04489866_101260</name>
</gene>
<feature type="transmembrane region" description="Helical" evidence="6">
    <location>
        <begin position="47"/>
        <end position="66"/>
    </location>
</feature>
<dbReference type="Proteomes" id="UP000198995">
    <property type="component" value="Unassembled WGS sequence"/>
</dbReference>
<dbReference type="InterPro" id="IPR002797">
    <property type="entry name" value="Polysacc_synth"/>
</dbReference>
<comment type="subcellular location">
    <subcellularLocation>
        <location evidence="1">Cell membrane</location>
        <topology evidence="1">Multi-pass membrane protein</topology>
    </subcellularLocation>
</comment>
<dbReference type="AlphaFoldDB" id="A0A1G6SAF3"/>
<feature type="transmembrane region" description="Helical" evidence="6">
    <location>
        <begin position="182"/>
        <end position="207"/>
    </location>
</feature>
<dbReference type="PANTHER" id="PTHR30250:SF21">
    <property type="entry name" value="LIPID II FLIPPASE MURJ"/>
    <property type="match status" value="1"/>
</dbReference>
<feature type="transmembrane region" description="Helical" evidence="6">
    <location>
        <begin position="419"/>
        <end position="441"/>
    </location>
</feature>
<dbReference type="PANTHER" id="PTHR30250">
    <property type="entry name" value="PST FAMILY PREDICTED COLANIC ACID TRANSPORTER"/>
    <property type="match status" value="1"/>
</dbReference>
<keyword evidence="8" id="KW-1185">Reference proteome</keyword>
<name>A0A1G6SAF3_PEPNI</name>
<keyword evidence="5 6" id="KW-0472">Membrane</keyword>
<evidence type="ECO:0000256" key="1">
    <source>
        <dbReference type="ARBA" id="ARBA00004651"/>
    </source>
</evidence>
<evidence type="ECO:0000256" key="5">
    <source>
        <dbReference type="ARBA" id="ARBA00023136"/>
    </source>
</evidence>
<dbReference type="RefSeq" id="WP_091790939.1">
    <property type="nucleotide sequence ID" value="NZ_FNAF01000001.1"/>
</dbReference>
<dbReference type="InterPro" id="IPR050833">
    <property type="entry name" value="Poly_Biosynth_Transport"/>
</dbReference>
<dbReference type="OrthoDB" id="9775950at2"/>
<feature type="transmembrane region" description="Helical" evidence="6">
    <location>
        <begin position="329"/>
        <end position="352"/>
    </location>
</feature>
<evidence type="ECO:0000313" key="8">
    <source>
        <dbReference type="Proteomes" id="UP000198995"/>
    </source>
</evidence>
<sequence>MAKKTFFRGAMILTLAGVLGKFLSAAYRVPFNRMVGAEGAGIYSMSYSIYSIIFALSTAGIPLAVSKLVAMSEERAEKGESLRIVRVALVLLTVIGAAAAIFFYLAAPWIASAYFNEPRATWSLRALAPAMLFSCLMAVFRGFFQGQQNMVPTAVSQILEQFFRVGTILLALFLLIQKPVEFVVAGASFGSMVGGVCGFLFLAVVFARFLHGQPAGQGHLPKRDSDKDRLVLKQLLYYAVPISIGALLLPMTGFIDSSLVARRLEAGGMLHGDAIAQLGYLSNYAMPIINLPFIVTTAIAASLVPAVADALARDDKKALYHNIGQGIRLTMVLVLPASTGLAVLSTGISKLLYNDAEAGPVLEALAFTILVVGLYQCSASILQGLGKVLIPMYHLMIGLVLKFVLTWILAANVQLGARGAAYATVFSFGFAACLNVFRLFGFVGWHWCNPQLIFIKPALASAAMGGLCLAVEHLLTPHISLSITTLLAIVVGGLGYFLCLFIIKGIDAETLFLIPKLGPKLQKRLAGRR</sequence>
<evidence type="ECO:0000256" key="3">
    <source>
        <dbReference type="ARBA" id="ARBA00022692"/>
    </source>
</evidence>
<dbReference type="EMBL" id="FNAF01000001">
    <property type="protein sequence ID" value="SDD13097.1"/>
    <property type="molecule type" value="Genomic_DNA"/>
</dbReference>
<feature type="transmembrane region" description="Helical" evidence="6">
    <location>
        <begin position="453"/>
        <end position="475"/>
    </location>
</feature>
<evidence type="ECO:0000256" key="4">
    <source>
        <dbReference type="ARBA" id="ARBA00022989"/>
    </source>
</evidence>
<feature type="transmembrane region" description="Helical" evidence="6">
    <location>
        <begin position="156"/>
        <end position="176"/>
    </location>
</feature>
<feature type="transmembrane region" description="Helical" evidence="6">
    <location>
        <begin position="235"/>
        <end position="255"/>
    </location>
</feature>
<dbReference type="STRING" id="2741.SAMN04489866_101260"/>
<feature type="transmembrane region" description="Helical" evidence="6">
    <location>
        <begin position="364"/>
        <end position="385"/>
    </location>
</feature>
<keyword evidence="4 6" id="KW-1133">Transmembrane helix</keyword>
<feature type="transmembrane region" description="Helical" evidence="6">
    <location>
        <begin position="122"/>
        <end position="144"/>
    </location>
</feature>
<evidence type="ECO:0000256" key="6">
    <source>
        <dbReference type="SAM" id="Phobius"/>
    </source>
</evidence>